<protein>
    <submittedName>
        <fullName evidence="2">Uncharacterized protein</fullName>
    </submittedName>
</protein>
<keyword evidence="1" id="KW-0812">Transmembrane</keyword>
<gene>
    <name evidence="2" type="ORF">AW0309160_03511</name>
</gene>
<accession>A0A5Q4ZVM5</accession>
<dbReference type="AlphaFoldDB" id="A0A5Q4ZVM5"/>
<reference evidence="2" key="1">
    <citation type="submission" date="2019-09" db="EMBL/GenBank/DDBJ databases">
        <authorList>
            <person name="Hjerde E."/>
        </authorList>
    </citation>
    <scope>NUCLEOTIDE SEQUENCE</scope>
    <source>
        <strain evidence="2">06/09/160</strain>
    </source>
</reference>
<dbReference type="EMBL" id="LR721751">
    <property type="protein sequence ID" value="VVV06027.1"/>
    <property type="molecule type" value="Genomic_DNA"/>
</dbReference>
<name>A0A5Q4ZVM5_9GAMM</name>
<proteinExistence type="predicted"/>
<keyword evidence="1" id="KW-1133">Transmembrane helix</keyword>
<organism evidence="2">
    <name type="scientific">Aliivibrio wodanis</name>
    <dbReference type="NCBI Taxonomy" id="80852"/>
    <lineage>
        <taxon>Bacteria</taxon>
        <taxon>Pseudomonadati</taxon>
        <taxon>Pseudomonadota</taxon>
        <taxon>Gammaproteobacteria</taxon>
        <taxon>Vibrionales</taxon>
        <taxon>Vibrionaceae</taxon>
        <taxon>Aliivibrio</taxon>
    </lineage>
</organism>
<evidence type="ECO:0000313" key="2">
    <source>
        <dbReference type="EMBL" id="VVV06027.1"/>
    </source>
</evidence>
<feature type="transmembrane region" description="Helical" evidence="1">
    <location>
        <begin position="27"/>
        <end position="44"/>
    </location>
</feature>
<sequence length="48" mass="5138">MTTLQKIAIGLGSGLLVGSVSTVLPSLQFWCFVIGLTLVNYVIVTKKK</sequence>
<keyword evidence="1" id="KW-0472">Membrane</keyword>
<evidence type="ECO:0000256" key="1">
    <source>
        <dbReference type="SAM" id="Phobius"/>
    </source>
</evidence>